<evidence type="ECO:0000259" key="3">
    <source>
        <dbReference type="PROSITE" id="PS50263"/>
    </source>
</evidence>
<name>A0ABN1AEE5_9SPHN</name>
<dbReference type="PANTHER" id="PTHR23088">
    <property type="entry name" value="NITRILASE-RELATED"/>
    <property type="match status" value="1"/>
</dbReference>
<proteinExistence type="inferred from homology"/>
<dbReference type="Pfam" id="PF00795">
    <property type="entry name" value="CN_hydrolase"/>
    <property type="match status" value="1"/>
</dbReference>
<comment type="caution">
    <text evidence="4">The sequence shown here is derived from an EMBL/GenBank/DDBJ whole genome shotgun (WGS) entry which is preliminary data.</text>
</comment>
<dbReference type="Proteomes" id="UP001500713">
    <property type="component" value="Unassembled WGS sequence"/>
</dbReference>
<accession>A0ABN1AEE5</accession>
<gene>
    <name evidence="4" type="ORF">GCM10009096_14960</name>
</gene>
<evidence type="ECO:0000313" key="5">
    <source>
        <dbReference type="Proteomes" id="UP001500713"/>
    </source>
</evidence>
<evidence type="ECO:0000256" key="1">
    <source>
        <dbReference type="ARBA" id="ARBA00010613"/>
    </source>
</evidence>
<dbReference type="InterPro" id="IPR045254">
    <property type="entry name" value="Nit1/2_C-N_Hydrolase"/>
</dbReference>
<evidence type="ECO:0000313" key="4">
    <source>
        <dbReference type="EMBL" id="GAA0474453.1"/>
    </source>
</evidence>
<dbReference type="GO" id="GO:0016787">
    <property type="term" value="F:hydrolase activity"/>
    <property type="evidence" value="ECO:0007669"/>
    <property type="project" value="UniProtKB-KW"/>
</dbReference>
<dbReference type="InterPro" id="IPR001110">
    <property type="entry name" value="UPF0012_CS"/>
</dbReference>
<feature type="domain" description="CN hydrolase" evidence="3">
    <location>
        <begin position="3"/>
        <end position="253"/>
    </location>
</feature>
<dbReference type="Gene3D" id="3.60.110.10">
    <property type="entry name" value="Carbon-nitrogen hydrolase"/>
    <property type="match status" value="1"/>
</dbReference>
<sequence>MPNRIALAQMCSGVDPAANASALRSHVDEAAEGGAEILFTPEMTGLLDRNRSRASLHIRQEADDVVLQEARDSAARRSIWLAIGSLAIKLDDDDGSKWINRSYLISPSGQIAAKYDKIHLFDVDLDTGETWRESAAYQAGTKAVTSPVSDATLGLSICYDLRFPSLFASLTNAGADILSIPAAFTVPTGKAHWEILLRARAIEAGVFVVAAAQSGKHEDGRETYGHSMVVGPWGDVLLDMGSDIGVGLCDIDLADIAKIQGRIPAISNRRAFAPPKVSS</sequence>
<dbReference type="EMBL" id="BAAAEM010000002">
    <property type="protein sequence ID" value="GAA0474453.1"/>
    <property type="molecule type" value="Genomic_DNA"/>
</dbReference>
<evidence type="ECO:0000256" key="2">
    <source>
        <dbReference type="ARBA" id="ARBA00022801"/>
    </source>
</evidence>
<dbReference type="PROSITE" id="PS01227">
    <property type="entry name" value="UPF0012"/>
    <property type="match status" value="1"/>
</dbReference>
<dbReference type="CDD" id="cd07572">
    <property type="entry name" value="nit"/>
    <property type="match status" value="1"/>
</dbReference>
<organism evidence="4 5">
    <name type="scientific">Parasphingorhabdus litoris</name>
    <dbReference type="NCBI Taxonomy" id="394733"/>
    <lineage>
        <taxon>Bacteria</taxon>
        <taxon>Pseudomonadati</taxon>
        <taxon>Pseudomonadota</taxon>
        <taxon>Alphaproteobacteria</taxon>
        <taxon>Sphingomonadales</taxon>
        <taxon>Sphingomonadaceae</taxon>
        <taxon>Parasphingorhabdus</taxon>
    </lineage>
</organism>
<dbReference type="PROSITE" id="PS50263">
    <property type="entry name" value="CN_HYDROLASE"/>
    <property type="match status" value="1"/>
</dbReference>
<dbReference type="InterPro" id="IPR036526">
    <property type="entry name" value="C-N_Hydrolase_sf"/>
</dbReference>
<comment type="similarity">
    <text evidence="1">Belongs to the carbon-nitrogen hydrolase superfamily. NIT1/NIT2 family.</text>
</comment>
<dbReference type="InterPro" id="IPR003010">
    <property type="entry name" value="C-N_Hydrolase"/>
</dbReference>
<dbReference type="SUPFAM" id="SSF56317">
    <property type="entry name" value="Carbon-nitrogen hydrolase"/>
    <property type="match status" value="1"/>
</dbReference>
<keyword evidence="2 4" id="KW-0378">Hydrolase</keyword>
<reference evidence="4 5" key="1">
    <citation type="journal article" date="2019" name="Int. J. Syst. Evol. Microbiol.">
        <title>The Global Catalogue of Microorganisms (GCM) 10K type strain sequencing project: providing services to taxonomists for standard genome sequencing and annotation.</title>
        <authorList>
            <consortium name="The Broad Institute Genomics Platform"/>
            <consortium name="The Broad Institute Genome Sequencing Center for Infectious Disease"/>
            <person name="Wu L."/>
            <person name="Ma J."/>
        </authorList>
    </citation>
    <scope>NUCLEOTIDE SEQUENCE [LARGE SCALE GENOMIC DNA]</scope>
    <source>
        <strain evidence="4 5">JCM 14162</strain>
    </source>
</reference>
<dbReference type="RefSeq" id="WP_343758708.1">
    <property type="nucleotide sequence ID" value="NZ_BAAAEM010000002.1"/>
</dbReference>
<protein>
    <submittedName>
        <fullName evidence="4">Carbon-nitrogen hydrolase family protein</fullName>
    </submittedName>
</protein>
<dbReference type="PANTHER" id="PTHR23088:SF27">
    <property type="entry name" value="DEAMINATED GLUTATHIONE AMIDASE"/>
    <property type="match status" value="1"/>
</dbReference>
<keyword evidence="5" id="KW-1185">Reference proteome</keyword>